<accession>A0A9Q0MRH5</accession>
<evidence type="ECO:0000313" key="12">
    <source>
        <dbReference type="Proteomes" id="UP001151699"/>
    </source>
</evidence>
<evidence type="ECO:0000256" key="1">
    <source>
        <dbReference type="ARBA" id="ARBA00004651"/>
    </source>
</evidence>
<dbReference type="AlphaFoldDB" id="A0A9Q0MRH5"/>
<feature type="transmembrane region" description="Helical" evidence="9">
    <location>
        <begin position="86"/>
        <end position="106"/>
    </location>
</feature>
<keyword evidence="7 11" id="KW-0675">Receptor</keyword>
<evidence type="ECO:0000256" key="7">
    <source>
        <dbReference type="ARBA" id="ARBA00023170"/>
    </source>
</evidence>
<proteinExistence type="inferred from homology"/>
<evidence type="ECO:0000313" key="11">
    <source>
        <dbReference type="EMBL" id="KAJ6634942.1"/>
    </source>
</evidence>
<comment type="subcellular location">
    <subcellularLocation>
        <location evidence="1">Cell membrane</location>
        <topology evidence="1">Multi-pass membrane protein</topology>
    </subcellularLocation>
</comment>
<evidence type="ECO:0000256" key="6">
    <source>
        <dbReference type="ARBA" id="ARBA00023136"/>
    </source>
</evidence>
<dbReference type="OrthoDB" id="413361at2759"/>
<keyword evidence="5 9" id="KW-1133">Transmembrane helix</keyword>
<keyword evidence="6 9" id="KW-0472">Membrane</keyword>
<evidence type="ECO:0000259" key="10">
    <source>
        <dbReference type="Pfam" id="PF00060"/>
    </source>
</evidence>
<dbReference type="InterPro" id="IPR001320">
    <property type="entry name" value="Iontro_rcpt_C"/>
</dbReference>
<dbReference type="PANTHER" id="PTHR42643">
    <property type="entry name" value="IONOTROPIC RECEPTOR 20A-RELATED"/>
    <property type="match status" value="1"/>
</dbReference>
<evidence type="ECO:0000256" key="5">
    <source>
        <dbReference type="ARBA" id="ARBA00022989"/>
    </source>
</evidence>
<feature type="transmembrane region" description="Helical" evidence="9">
    <location>
        <begin position="156"/>
        <end position="181"/>
    </location>
</feature>
<sequence>MYNFNVFLQHANSLGYLNNNGHWEGAIGMINRREVDIAESGFQWRKEYYDVAEATTNSYASRVKFILQHPKLVDASTVFTEPFENIVWICIVVVCIVASYFLRHIFTAENHEKVKVNFGNQAINDDTWSNSVLLVFGILFQQGYSTEPMLTSSRILTLSILIFSVLVSQFYSAYIVGTLLTEAPKTIKTIKQLERSKIKLGIDDVPYILEHFEQTNVNPTVQLYERIIKAKDKSIMDLNDGLDLLKRGGFAFNTDILTDDEICDLQDVTYSRESPTGPIVPKKSPLTELIKISILRMAETGIMAYHSKIWIGSRPDCPDRITPFIPVDFLNFSTA</sequence>
<feature type="transmembrane region" description="Helical" evidence="9">
    <location>
        <begin position="127"/>
        <end position="144"/>
    </location>
</feature>
<keyword evidence="3" id="KW-1003">Cell membrane</keyword>
<evidence type="ECO:0000256" key="9">
    <source>
        <dbReference type="SAM" id="Phobius"/>
    </source>
</evidence>
<keyword evidence="12" id="KW-1185">Reference proteome</keyword>
<keyword evidence="4 9" id="KW-0812">Transmembrane</keyword>
<dbReference type="SUPFAM" id="SSF53850">
    <property type="entry name" value="Periplasmic binding protein-like II"/>
    <property type="match status" value="1"/>
</dbReference>
<evidence type="ECO:0000256" key="8">
    <source>
        <dbReference type="ARBA" id="ARBA00023180"/>
    </source>
</evidence>
<dbReference type="GO" id="GO:0015276">
    <property type="term" value="F:ligand-gated monoatomic ion channel activity"/>
    <property type="evidence" value="ECO:0007669"/>
    <property type="project" value="InterPro"/>
</dbReference>
<gene>
    <name evidence="11" type="primary">GLRK_2</name>
    <name evidence="11" type="ORF">Bhyg_13523</name>
</gene>
<dbReference type="InterPro" id="IPR052192">
    <property type="entry name" value="Insect_Ionotropic_Sensory_Rcpt"/>
</dbReference>
<dbReference type="Proteomes" id="UP001151699">
    <property type="component" value="Chromosome C"/>
</dbReference>
<comment type="similarity">
    <text evidence="2">Belongs to the glutamate-gated ion channel (TC 1.A.10.1) family.</text>
</comment>
<dbReference type="GO" id="GO:0050906">
    <property type="term" value="P:detection of stimulus involved in sensory perception"/>
    <property type="evidence" value="ECO:0007669"/>
    <property type="project" value="UniProtKB-ARBA"/>
</dbReference>
<reference evidence="11" key="1">
    <citation type="submission" date="2022-07" db="EMBL/GenBank/DDBJ databases">
        <authorList>
            <person name="Trinca V."/>
            <person name="Uliana J.V.C."/>
            <person name="Torres T.T."/>
            <person name="Ward R.J."/>
            <person name="Monesi N."/>
        </authorList>
    </citation>
    <scope>NUCLEOTIDE SEQUENCE</scope>
    <source>
        <strain evidence="11">HSMRA1968</strain>
        <tissue evidence="11">Whole embryos</tissue>
    </source>
</reference>
<organism evidence="11 12">
    <name type="scientific">Pseudolycoriella hygida</name>
    <dbReference type="NCBI Taxonomy" id="35572"/>
    <lineage>
        <taxon>Eukaryota</taxon>
        <taxon>Metazoa</taxon>
        <taxon>Ecdysozoa</taxon>
        <taxon>Arthropoda</taxon>
        <taxon>Hexapoda</taxon>
        <taxon>Insecta</taxon>
        <taxon>Pterygota</taxon>
        <taxon>Neoptera</taxon>
        <taxon>Endopterygota</taxon>
        <taxon>Diptera</taxon>
        <taxon>Nematocera</taxon>
        <taxon>Sciaroidea</taxon>
        <taxon>Sciaridae</taxon>
        <taxon>Pseudolycoriella</taxon>
    </lineage>
</organism>
<keyword evidence="8" id="KW-0325">Glycoprotein</keyword>
<evidence type="ECO:0000256" key="3">
    <source>
        <dbReference type="ARBA" id="ARBA00022475"/>
    </source>
</evidence>
<dbReference type="PANTHER" id="PTHR42643:SF33">
    <property type="entry name" value="GLUTAMATE RECEPTOR 2-LIKE PROTEIN"/>
    <property type="match status" value="1"/>
</dbReference>
<dbReference type="EMBL" id="WJQU01000004">
    <property type="protein sequence ID" value="KAJ6634942.1"/>
    <property type="molecule type" value="Genomic_DNA"/>
</dbReference>
<evidence type="ECO:0000256" key="4">
    <source>
        <dbReference type="ARBA" id="ARBA00022692"/>
    </source>
</evidence>
<feature type="non-terminal residue" evidence="11">
    <location>
        <position position="1"/>
    </location>
</feature>
<protein>
    <submittedName>
        <fullName evidence="11">Glutamate receptor</fullName>
    </submittedName>
</protein>
<dbReference type="GO" id="GO:0005886">
    <property type="term" value="C:plasma membrane"/>
    <property type="evidence" value="ECO:0007669"/>
    <property type="project" value="UniProtKB-SubCell"/>
</dbReference>
<comment type="caution">
    <text evidence="11">The sequence shown here is derived from an EMBL/GenBank/DDBJ whole genome shotgun (WGS) entry which is preliminary data.</text>
</comment>
<evidence type="ECO:0000256" key="2">
    <source>
        <dbReference type="ARBA" id="ARBA00008685"/>
    </source>
</evidence>
<dbReference type="Gene3D" id="1.10.287.70">
    <property type="match status" value="1"/>
</dbReference>
<dbReference type="Pfam" id="PF00060">
    <property type="entry name" value="Lig_chan"/>
    <property type="match status" value="1"/>
</dbReference>
<feature type="domain" description="Ionotropic glutamate receptor C-terminal" evidence="10">
    <location>
        <begin position="87"/>
        <end position="243"/>
    </location>
</feature>
<name>A0A9Q0MRH5_9DIPT</name>